<dbReference type="Proteomes" id="UP000660265">
    <property type="component" value="Unassembled WGS sequence"/>
</dbReference>
<dbReference type="PANTHER" id="PTHR43591">
    <property type="entry name" value="METHYLTRANSFERASE"/>
    <property type="match status" value="1"/>
</dbReference>
<proteinExistence type="predicted"/>
<accession>A0ABQ2EDN3</accession>
<keyword evidence="2" id="KW-1185">Reference proteome</keyword>
<reference evidence="2" key="1">
    <citation type="journal article" date="2019" name="Int. J. Syst. Evol. Microbiol.">
        <title>The Global Catalogue of Microorganisms (GCM) 10K type strain sequencing project: providing services to taxonomists for standard genome sequencing and annotation.</title>
        <authorList>
            <consortium name="The Broad Institute Genomics Platform"/>
            <consortium name="The Broad Institute Genome Sequencing Center for Infectious Disease"/>
            <person name="Wu L."/>
            <person name="Ma J."/>
        </authorList>
    </citation>
    <scope>NUCLEOTIDE SEQUENCE [LARGE SCALE GENOMIC DNA]</scope>
    <source>
        <strain evidence="2">CGMCC 4.7275</strain>
    </source>
</reference>
<evidence type="ECO:0000313" key="2">
    <source>
        <dbReference type="Proteomes" id="UP000660265"/>
    </source>
</evidence>
<sequence>MSKGSTPPATSVTSKRFYDAYSRGYSAYLERHAGYFRAVERVLAEAAGDREGLALLDVGTGTGERLQRIVTEIRPSRVVAIDESPEMAALARRNCPSAEVLAIPLAAPQLPAALSSTSDALTVDAAKSDGAKFDLVTCLSNVLGHVPRAQLLTGLKQVRSLLKPGGSFVFDVNNRYNAVSYGRFRAVRNLVRDRLLPGGGDFTTAYRNGDEVLRTSVHLFSPSEVAGLLGESGFTLTFLGFRDYSTGRERGRFGGSIVAKAVNA</sequence>
<evidence type="ECO:0000313" key="1">
    <source>
        <dbReference type="EMBL" id="GGK01865.1"/>
    </source>
</evidence>
<dbReference type="InterPro" id="IPR029063">
    <property type="entry name" value="SAM-dependent_MTases_sf"/>
</dbReference>
<dbReference type="Pfam" id="PF13489">
    <property type="entry name" value="Methyltransf_23"/>
    <property type="match status" value="1"/>
</dbReference>
<dbReference type="EMBL" id="BMMV01000011">
    <property type="protein sequence ID" value="GGK01865.1"/>
    <property type="molecule type" value="Genomic_DNA"/>
</dbReference>
<gene>
    <name evidence="1" type="ORF">GCM10011583_36860</name>
</gene>
<dbReference type="Gene3D" id="3.40.50.150">
    <property type="entry name" value="Vaccinia Virus protein VP39"/>
    <property type="match status" value="1"/>
</dbReference>
<dbReference type="PANTHER" id="PTHR43591:SF24">
    <property type="entry name" value="2-METHOXY-6-POLYPRENYL-1,4-BENZOQUINOL METHYLASE, MITOCHONDRIAL"/>
    <property type="match status" value="1"/>
</dbReference>
<dbReference type="SUPFAM" id="SSF53335">
    <property type="entry name" value="S-adenosyl-L-methionine-dependent methyltransferases"/>
    <property type="match status" value="1"/>
</dbReference>
<dbReference type="CDD" id="cd02440">
    <property type="entry name" value="AdoMet_MTases"/>
    <property type="match status" value="1"/>
</dbReference>
<evidence type="ECO:0008006" key="3">
    <source>
        <dbReference type="Google" id="ProtNLM"/>
    </source>
</evidence>
<protein>
    <recommendedName>
        <fullName evidence="3">Methyltransferase domain-containing protein</fullName>
    </recommendedName>
</protein>
<organism evidence="1 2">
    <name type="scientific">Streptomyces camponoticapitis</name>
    <dbReference type="NCBI Taxonomy" id="1616125"/>
    <lineage>
        <taxon>Bacteria</taxon>
        <taxon>Bacillati</taxon>
        <taxon>Actinomycetota</taxon>
        <taxon>Actinomycetes</taxon>
        <taxon>Kitasatosporales</taxon>
        <taxon>Streptomycetaceae</taxon>
        <taxon>Streptomyces</taxon>
    </lineage>
</organism>
<comment type="caution">
    <text evidence="1">The sequence shown here is derived from an EMBL/GenBank/DDBJ whole genome shotgun (WGS) entry which is preliminary data.</text>
</comment>
<name>A0ABQ2EDN3_9ACTN</name>
<dbReference type="RefSeq" id="WP_189108576.1">
    <property type="nucleotide sequence ID" value="NZ_BMMV01000011.1"/>
</dbReference>